<accession>A0A8B3RYF4</accession>
<dbReference type="AlphaFoldDB" id="A0A8B3RYF4"/>
<feature type="transmembrane region" description="Helical" evidence="1">
    <location>
        <begin position="12"/>
        <end position="34"/>
    </location>
</feature>
<evidence type="ECO:0000256" key="1">
    <source>
        <dbReference type="SAM" id="Phobius"/>
    </source>
</evidence>
<gene>
    <name evidence="2" type="ORF">AEth_01966</name>
</gene>
<protein>
    <submittedName>
        <fullName evidence="2">Uncharacterized protein</fullName>
    </submittedName>
</protein>
<dbReference type="InterPro" id="IPR058349">
    <property type="entry name" value="DUF8036"/>
</dbReference>
<reference evidence="3" key="1">
    <citation type="submission" date="2019-01" db="EMBL/GenBank/DDBJ databases">
        <title>Anaerobic oxidation of ethane by archaea from a marine hydrocarbon seep.</title>
        <authorList>
            <person name="Musat F."/>
        </authorList>
    </citation>
    <scope>NUCLEOTIDE SEQUENCE [LARGE SCALE GENOMIC DNA]</scope>
</reference>
<proteinExistence type="predicted"/>
<comment type="caution">
    <text evidence="2">The sequence shown here is derived from an EMBL/GenBank/DDBJ whole genome shotgun (WGS) entry which is preliminary data.</text>
</comment>
<dbReference type="Pfam" id="PF26119">
    <property type="entry name" value="DUF8036"/>
    <property type="match status" value="1"/>
</dbReference>
<organism evidence="2 3">
    <name type="scientific">Candidatus Argoarchaeum ethanivorans</name>
    <dbReference type="NCBI Taxonomy" id="2608793"/>
    <lineage>
        <taxon>Archaea</taxon>
        <taxon>Methanobacteriati</taxon>
        <taxon>Methanobacteriota</taxon>
        <taxon>Stenosarchaea group</taxon>
        <taxon>Methanomicrobia</taxon>
        <taxon>Methanosarcinales</taxon>
        <taxon>Methanosarcinales incertae sedis</taxon>
        <taxon>GOM Arc I cluster</taxon>
        <taxon>Candidatus Argoarchaeum</taxon>
    </lineage>
</organism>
<sequence>MQLSMYDPVLIMNIKTIITTANVVLLVLLLAIYIRSYAQIKSKFTLGLMIFVFILLLQAVTSTPCMHAAACGRRMCVLGPLDVIPDILEFMALLVLLYLSSE</sequence>
<keyword evidence="1" id="KW-0812">Transmembrane</keyword>
<evidence type="ECO:0000313" key="2">
    <source>
        <dbReference type="EMBL" id="RZB28706.1"/>
    </source>
</evidence>
<feature type="transmembrane region" description="Helical" evidence="1">
    <location>
        <begin position="81"/>
        <end position="99"/>
    </location>
</feature>
<keyword evidence="1" id="KW-1133">Transmembrane helix</keyword>
<name>A0A8B3RYF4_9EURY</name>
<dbReference type="EMBL" id="RPGO01000040">
    <property type="protein sequence ID" value="RZB28706.1"/>
    <property type="molecule type" value="Genomic_DNA"/>
</dbReference>
<keyword evidence="1" id="KW-0472">Membrane</keyword>
<dbReference type="Proteomes" id="UP000291831">
    <property type="component" value="Unassembled WGS sequence"/>
</dbReference>
<evidence type="ECO:0000313" key="3">
    <source>
        <dbReference type="Proteomes" id="UP000291831"/>
    </source>
</evidence>
<feature type="transmembrane region" description="Helical" evidence="1">
    <location>
        <begin position="46"/>
        <end position="69"/>
    </location>
</feature>